<proteinExistence type="predicted"/>
<sequence>MDSSQTPGGCWLPSAAIESEDAFELNVGDLIDFEWKQSDAEAPKDWRYQATQAWPQPQVPRKPKWLLNLNADDATDAPRHFVEACHAVGRDTQCFTEFNKYSSLIWTIEDTTDEIPAWTIGLNAVETRANGPDIPSGFGFGLPYETDVATATSVIAEAVQDWLSGYEFVLWPVSSRSPFLLFAPEVRDGNAVWIDRAAGSVTCLIGELCAWRASAQVTQSYSRGAPSNACRSTG</sequence>
<dbReference type="Proteomes" id="UP000006447">
    <property type="component" value="Unassembled WGS sequence"/>
</dbReference>
<dbReference type="EMBL" id="AJJH01000057">
    <property type="protein sequence ID" value="EID79742.1"/>
    <property type="molecule type" value="Genomic_DNA"/>
</dbReference>
<dbReference type="AlphaFoldDB" id="I0WTM6"/>
<organism evidence="1 2">
    <name type="scientific">Rhodococcus opacus RKJ300 = JCM 13270</name>
    <dbReference type="NCBI Taxonomy" id="1165867"/>
    <lineage>
        <taxon>Bacteria</taxon>
        <taxon>Bacillati</taxon>
        <taxon>Actinomycetota</taxon>
        <taxon>Actinomycetes</taxon>
        <taxon>Mycobacteriales</taxon>
        <taxon>Nocardiaceae</taxon>
        <taxon>Rhodococcus</taxon>
    </lineage>
</organism>
<dbReference type="RefSeq" id="WP_007297364.1">
    <property type="nucleotide sequence ID" value="NZ_AJJH01000057.1"/>
</dbReference>
<accession>I0WTM6</accession>
<reference evidence="1 2" key="1">
    <citation type="journal article" date="2012" name="J. Bacteriol.">
        <title>Draft genome sequence of the nitrophenol-degrading actinomycete Rhodococcus imtechensis RKJ300.</title>
        <authorList>
            <person name="Vikram S."/>
            <person name="Kumar S."/>
            <person name="Subramanian S."/>
            <person name="Raghava G.P."/>
        </authorList>
    </citation>
    <scope>NUCLEOTIDE SEQUENCE [LARGE SCALE GENOMIC DNA]</scope>
    <source>
        <strain evidence="1 2">RKJ300</strain>
    </source>
</reference>
<name>I0WTM6_RHOOP</name>
<evidence type="ECO:0000313" key="2">
    <source>
        <dbReference type="Proteomes" id="UP000006447"/>
    </source>
</evidence>
<evidence type="ECO:0000313" key="1">
    <source>
        <dbReference type="EMBL" id="EID79742.1"/>
    </source>
</evidence>
<protein>
    <submittedName>
        <fullName evidence="1">Uncharacterized protein</fullName>
    </submittedName>
</protein>
<gene>
    <name evidence="1" type="ORF">W59_11811</name>
</gene>
<comment type="caution">
    <text evidence="1">The sequence shown here is derived from an EMBL/GenBank/DDBJ whole genome shotgun (WGS) entry which is preliminary data.</text>
</comment>